<protein>
    <submittedName>
        <fullName evidence="1">Uncharacterized protein</fullName>
    </submittedName>
</protein>
<gene>
    <name evidence="1" type="ORF">C8R21_1254</name>
</gene>
<comment type="caution">
    <text evidence="1">The sequence shown here is derived from an EMBL/GenBank/DDBJ whole genome shotgun (WGS) entry which is preliminary data.</text>
</comment>
<dbReference type="Proteomes" id="UP000244152">
    <property type="component" value="Unassembled WGS sequence"/>
</dbReference>
<evidence type="ECO:0000313" key="2">
    <source>
        <dbReference type="Proteomes" id="UP000244152"/>
    </source>
</evidence>
<sequence length="43" mass="4722">MTANDPSLSPGLYILRVLQFVSVLTECQPATSGFDVGESQFRF</sequence>
<reference evidence="1 2" key="1">
    <citation type="submission" date="2018-04" db="EMBL/GenBank/DDBJ databases">
        <title>Active sludge and wastewater microbial communities from Klosterneuburg, Austria.</title>
        <authorList>
            <person name="Wagner M."/>
        </authorList>
    </citation>
    <scope>NUCLEOTIDE SEQUENCE [LARGE SCALE GENOMIC DNA]</scope>
    <source>
        <strain evidence="1 2">Nl12</strain>
    </source>
</reference>
<dbReference type="EMBL" id="QAOK01000025">
    <property type="protein sequence ID" value="PTQ79569.1"/>
    <property type="molecule type" value="Genomic_DNA"/>
</dbReference>
<evidence type="ECO:0000313" key="1">
    <source>
        <dbReference type="EMBL" id="PTQ79569.1"/>
    </source>
</evidence>
<organism evidence="1 2">
    <name type="scientific">Nitrosospira multiformis</name>
    <dbReference type="NCBI Taxonomy" id="1231"/>
    <lineage>
        <taxon>Bacteria</taxon>
        <taxon>Pseudomonadati</taxon>
        <taxon>Pseudomonadota</taxon>
        <taxon>Betaproteobacteria</taxon>
        <taxon>Nitrosomonadales</taxon>
        <taxon>Nitrosomonadaceae</taxon>
        <taxon>Nitrosospira</taxon>
    </lineage>
</organism>
<dbReference type="AlphaFoldDB" id="A0A2T5I6Y9"/>
<accession>A0A2T5I6Y9</accession>
<proteinExistence type="predicted"/>
<name>A0A2T5I6Y9_9PROT</name>